<dbReference type="OrthoDB" id="2401965at2759"/>
<gene>
    <name evidence="2" type="ORF">AB205_0205390</name>
</gene>
<feature type="transmembrane region" description="Helical" evidence="1">
    <location>
        <begin position="24"/>
        <end position="47"/>
    </location>
</feature>
<dbReference type="AlphaFoldDB" id="A0A2G9NKZ4"/>
<dbReference type="EMBL" id="KV923308">
    <property type="protein sequence ID" value="PIN91733.1"/>
    <property type="molecule type" value="Genomic_DNA"/>
</dbReference>
<evidence type="ECO:0000313" key="3">
    <source>
        <dbReference type="Proteomes" id="UP000228934"/>
    </source>
</evidence>
<organism evidence="2 3">
    <name type="scientific">Aquarana catesbeiana</name>
    <name type="common">American bullfrog</name>
    <name type="synonym">Rana catesbeiana</name>
    <dbReference type="NCBI Taxonomy" id="8400"/>
    <lineage>
        <taxon>Eukaryota</taxon>
        <taxon>Metazoa</taxon>
        <taxon>Chordata</taxon>
        <taxon>Craniata</taxon>
        <taxon>Vertebrata</taxon>
        <taxon>Euteleostomi</taxon>
        <taxon>Amphibia</taxon>
        <taxon>Batrachia</taxon>
        <taxon>Anura</taxon>
        <taxon>Neobatrachia</taxon>
        <taxon>Ranoidea</taxon>
        <taxon>Ranidae</taxon>
        <taxon>Aquarana</taxon>
    </lineage>
</organism>
<dbReference type="Proteomes" id="UP000228934">
    <property type="component" value="Unassembled WGS sequence"/>
</dbReference>
<keyword evidence="1" id="KW-1133">Transmembrane helix</keyword>
<evidence type="ECO:0000313" key="2">
    <source>
        <dbReference type="EMBL" id="PIN91733.1"/>
    </source>
</evidence>
<keyword evidence="1" id="KW-0472">Membrane</keyword>
<protein>
    <submittedName>
        <fullName evidence="2">Uncharacterized protein</fullName>
    </submittedName>
</protein>
<sequence>MSWSPFETHICICASILKEIVKSLLVCTALNVLLLGGTIFLVNQYLYTFYAQRCPITPMVFMQQDLGVSINSQDFLYRLIHFCHFKEKYLLVLPENQCPSHFLLTKMKSQTRLSSFQAVFCKLSTPPPLL</sequence>
<keyword evidence="1" id="KW-0812">Transmembrane</keyword>
<reference evidence="3" key="1">
    <citation type="journal article" date="2017" name="Nat. Commun.">
        <title>The North American bullfrog draft genome provides insight into hormonal regulation of long noncoding RNA.</title>
        <authorList>
            <person name="Hammond S.A."/>
            <person name="Warren R.L."/>
            <person name="Vandervalk B.P."/>
            <person name="Kucuk E."/>
            <person name="Khan H."/>
            <person name="Gibb E.A."/>
            <person name="Pandoh P."/>
            <person name="Kirk H."/>
            <person name="Zhao Y."/>
            <person name="Jones M."/>
            <person name="Mungall A.J."/>
            <person name="Coope R."/>
            <person name="Pleasance S."/>
            <person name="Moore R.A."/>
            <person name="Holt R.A."/>
            <person name="Round J.M."/>
            <person name="Ohora S."/>
            <person name="Walle B.V."/>
            <person name="Veldhoen N."/>
            <person name="Helbing C.C."/>
            <person name="Birol I."/>
        </authorList>
    </citation>
    <scope>NUCLEOTIDE SEQUENCE [LARGE SCALE GENOMIC DNA]</scope>
</reference>
<accession>A0A2G9NKZ4</accession>
<proteinExistence type="predicted"/>
<name>A0A2G9NKZ4_AQUCT</name>
<keyword evidence="3" id="KW-1185">Reference proteome</keyword>
<evidence type="ECO:0000256" key="1">
    <source>
        <dbReference type="SAM" id="Phobius"/>
    </source>
</evidence>